<evidence type="ECO:0000313" key="4">
    <source>
        <dbReference type="Proteomes" id="UP001359886"/>
    </source>
</evidence>
<gene>
    <name evidence="3" type="ORF">V3330_18695</name>
</gene>
<keyword evidence="1" id="KW-0812">Transmembrane</keyword>
<dbReference type="InterPro" id="IPR050256">
    <property type="entry name" value="Glycosyltransferase_2"/>
</dbReference>
<name>A0AAW9RJR5_9GAMM</name>
<proteinExistence type="predicted"/>
<dbReference type="PANTHER" id="PTHR48090">
    <property type="entry name" value="UNDECAPRENYL-PHOSPHATE 4-DEOXY-4-FORMAMIDO-L-ARABINOSE TRANSFERASE-RELATED"/>
    <property type="match status" value="1"/>
</dbReference>
<organism evidence="3 4">
    <name type="scientific">Elongatibacter sediminis</name>
    <dbReference type="NCBI Taxonomy" id="3119006"/>
    <lineage>
        <taxon>Bacteria</taxon>
        <taxon>Pseudomonadati</taxon>
        <taxon>Pseudomonadota</taxon>
        <taxon>Gammaproteobacteria</taxon>
        <taxon>Chromatiales</taxon>
        <taxon>Wenzhouxiangellaceae</taxon>
        <taxon>Elongatibacter</taxon>
    </lineage>
</organism>
<feature type="transmembrane region" description="Helical" evidence="1">
    <location>
        <begin position="256"/>
        <end position="279"/>
    </location>
</feature>
<accession>A0AAW9RJR5</accession>
<reference evidence="3 4" key="1">
    <citation type="submission" date="2024-02" db="EMBL/GenBank/DDBJ databases">
        <title>A novel Wenzhouxiangellaceae bacterium, isolated from coastal sediments.</title>
        <authorList>
            <person name="Du Z.-J."/>
            <person name="Ye Y.-Q."/>
            <person name="Zhang X.-Y."/>
        </authorList>
    </citation>
    <scope>NUCLEOTIDE SEQUENCE [LARGE SCALE GENOMIC DNA]</scope>
    <source>
        <strain evidence="3 4">CH-27</strain>
    </source>
</reference>
<keyword evidence="3" id="KW-0328">Glycosyltransferase</keyword>
<dbReference type="EMBL" id="JAZHOG010000017">
    <property type="protein sequence ID" value="MEJ8569664.1"/>
    <property type="molecule type" value="Genomic_DNA"/>
</dbReference>
<keyword evidence="1" id="KW-0472">Membrane</keyword>
<dbReference type="Gene3D" id="3.90.550.10">
    <property type="entry name" value="Spore Coat Polysaccharide Biosynthesis Protein SpsA, Chain A"/>
    <property type="match status" value="1"/>
</dbReference>
<dbReference type="InterPro" id="IPR001173">
    <property type="entry name" value="Glyco_trans_2-like"/>
</dbReference>
<keyword evidence="3" id="KW-0808">Transferase</keyword>
<sequence>MSISVIVPFYNEARHIEHAIRGLLCQVDVPEGVEIILVDNNSNDGSREIANRFSEIKVISEAKQSSYAARNRGVREATGDVIAFMDADCVPAPDWLQQIDQAMSNSDALVVIGSRQSAGDSTALSSMAAYELEKSRYVFTGSDKELFYGYTNNMAVRKQVFGDLGPFLERSRGSDTILIRKLVDKYDCDSVLYVPEIKIRHLEINSLGRLYKKNYIYGRSRRRYNHIVRARPLSTGERLMLFRRAVRTQKFSPLRAAGLFTLLSLGLVYWVAGSVSALLKPDQDLRQRTVPRIDS</sequence>
<dbReference type="InterPro" id="IPR029044">
    <property type="entry name" value="Nucleotide-diphossugar_trans"/>
</dbReference>
<dbReference type="Proteomes" id="UP001359886">
    <property type="component" value="Unassembled WGS sequence"/>
</dbReference>
<keyword evidence="1" id="KW-1133">Transmembrane helix</keyword>
<dbReference type="RefSeq" id="WP_354696991.1">
    <property type="nucleotide sequence ID" value="NZ_JAZHOG010000017.1"/>
</dbReference>
<dbReference type="SUPFAM" id="SSF53448">
    <property type="entry name" value="Nucleotide-diphospho-sugar transferases"/>
    <property type="match status" value="1"/>
</dbReference>
<evidence type="ECO:0000313" key="3">
    <source>
        <dbReference type="EMBL" id="MEJ8569664.1"/>
    </source>
</evidence>
<comment type="caution">
    <text evidence="3">The sequence shown here is derived from an EMBL/GenBank/DDBJ whole genome shotgun (WGS) entry which is preliminary data.</text>
</comment>
<dbReference type="AlphaFoldDB" id="A0AAW9RJR5"/>
<dbReference type="Pfam" id="PF00535">
    <property type="entry name" value="Glycos_transf_2"/>
    <property type="match status" value="1"/>
</dbReference>
<keyword evidence="4" id="KW-1185">Reference proteome</keyword>
<dbReference type="PANTHER" id="PTHR48090:SF7">
    <property type="entry name" value="RFBJ PROTEIN"/>
    <property type="match status" value="1"/>
</dbReference>
<protein>
    <submittedName>
        <fullName evidence="3">Glycosyltransferase</fullName>
        <ecNumber evidence="3">2.4.-.-</ecNumber>
    </submittedName>
</protein>
<evidence type="ECO:0000259" key="2">
    <source>
        <dbReference type="Pfam" id="PF00535"/>
    </source>
</evidence>
<feature type="domain" description="Glycosyltransferase 2-like" evidence="2">
    <location>
        <begin position="4"/>
        <end position="159"/>
    </location>
</feature>
<evidence type="ECO:0000256" key="1">
    <source>
        <dbReference type="SAM" id="Phobius"/>
    </source>
</evidence>
<dbReference type="EC" id="2.4.-.-" evidence="3"/>
<dbReference type="GO" id="GO:0016757">
    <property type="term" value="F:glycosyltransferase activity"/>
    <property type="evidence" value="ECO:0007669"/>
    <property type="project" value="UniProtKB-KW"/>
</dbReference>